<dbReference type="GO" id="GO:0008270">
    <property type="term" value="F:zinc ion binding"/>
    <property type="evidence" value="ECO:0007669"/>
    <property type="project" value="InterPro"/>
</dbReference>
<dbReference type="PANTHER" id="PTHR45726:SF3">
    <property type="entry name" value="LEUKOTRIENE A-4 HYDROLASE"/>
    <property type="match status" value="1"/>
</dbReference>
<dbReference type="Gene3D" id="1.10.390.10">
    <property type="entry name" value="Neutral Protease Domain 2"/>
    <property type="match status" value="1"/>
</dbReference>
<protein>
    <submittedName>
        <fullName evidence="3">Unnamed protein product</fullName>
    </submittedName>
</protein>
<proteinExistence type="predicted"/>
<comment type="caution">
    <text evidence="3">The sequence shown here is derived from an EMBL/GenBank/DDBJ whole genome shotgun (WGS) entry which is preliminary data.</text>
</comment>
<dbReference type="GO" id="GO:0004301">
    <property type="term" value="F:epoxide hydrolase activity"/>
    <property type="evidence" value="ECO:0007669"/>
    <property type="project" value="TreeGrafter"/>
</dbReference>
<dbReference type="PANTHER" id="PTHR45726">
    <property type="entry name" value="LEUKOTRIENE A-4 HYDROLASE"/>
    <property type="match status" value="1"/>
</dbReference>
<dbReference type="EMBL" id="BSYA01000151">
    <property type="protein sequence ID" value="GMG34853.1"/>
    <property type="molecule type" value="Genomic_DNA"/>
</dbReference>
<feature type="binding site" evidence="1">
    <location>
        <position position="182"/>
    </location>
    <ligand>
        <name>Zn(2+)</name>
        <dbReference type="ChEBI" id="CHEBI:29105"/>
        <note>catalytic</note>
    </ligand>
</feature>
<dbReference type="SUPFAM" id="SSF63737">
    <property type="entry name" value="Leukotriene A4 hydrolase N-terminal domain"/>
    <property type="match status" value="1"/>
</dbReference>
<keyword evidence="1" id="KW-0862">Zinc</keyword>
<sequence length="287" mass="32222">MATVIHSPRDPNTLSNYNNWVSTHITATFDILFEQKKLVGNVVHKLKSITDARSTEIILDTNHVDIGDVKVDGQASHWELLPPLEPYGAALKINLDQGVGLNEMVEVEKIVYPYAWGEYNVLILPPSFPYGGMENPIFTFATPSIISKVFTGDIPECQLSVITDTSYQDRENVDVIAHELAHSWSGNLVTNASWEHFWLNEGWTTYLERRVSLFVPQALSIYLILLTTDHVKDPSCGVSSNVSVLWIKLLILPADMVKPIDTSRPSLVGNLLRILWSILDMIIRLLS</sequence>
<evidence type="ECO:0000313" key="4">
    <source>
        <dbReference type="Proteomes" id="UP001165205"/>
    </source>
</evidence>
<dbReference type="InterPro" id="IPR034015">
    <property type="entry name" value="M1_LTA4H"/>
</dbReference>
<evidence type="ECO:0000259" key="2">
    <source>
        <dbReference type="Pfam" id="PF01433"/>
    </source>
</evidence>
<reference evidence="3" key="1">
    <citation type="submission" date="2023-04" db="EMBL/GenBank/DDBJ databases">
        <title>Aspergillus oryzae NBRC 4228.</title>
        <authorList>
            <person name="Ichikawa N."/>
            <person name="Sato H."/>
            <person name="Tonouchi N."/>
        </authorList>
    </citation>
    <scope>NUCLEOTIDE SEQUENCE</scope>
    <source>
        <strain evidence="3">NBRC 4228</strain>
    </source>
</reference>
<dbReference type="GO" id="GO:0004177">
    <property type="term" value="F:aminopeptidase activity"/>
    <property type="evidence" value="ECO:0007669"/>
    <property type="project" value="TreeGrafter"/>
</dbReference>
<dbReference type="Proteomes" id="UP001165205">
    <property type="component" value="Unassembled WGS sequence"/>
</dbReference>
<comment type="cofactor">
    <cofactor evidence="1">
        <name>Zn(2+)</name>
        <dbReference type="ChEBI" id="CHEBI:29105"/>
    </cofactor>
    <text evidence="1">Binds 1 zinc ion per subunit.</text>
</comment>
<dbReference type="GO" id="GO:0005829">
    <property type="term" value="C:cytosol"/>
    <property type="evidence" value="ECO:0007669"/>
    <property type="project" value="TreeGrafter"/>
</dbReference>
<feature type="domain" description="Peptidase M1 membrane alanine aminopeptidase" evidence="2">
    <location>
        <begin position="108"/>
        <end position="211"/>
    </location>
</feature>
<dbReference type="InterPro" id="IPR027268">
    <property type="entry name" value="Peptidase_M4/M1_CTD_sf"/>
</dbReference>
<accession>A0AAN5C0V7</accession>
<evidence type="ECO:0000313" key="3">
    <source>
        <dbReference type="EMBL" id="GMG34853.1"/>
    </source>
</evidence>
<dbReference type="AlphaFoldDB" id="A0AAN5C0V7"/>
<evidence type="ECO:0000256" key="1">
    <source>
        <dbReference type="PIRSR" id="PIRSR634015-3"/>
    </source>
</evidence>
<feature type="binding site" evidence="1">
    <location>
        <position position="201"/>
    </location>
    <ligand>
        <name>Zn(2+)</name>
        <dbReference type="ChEBI" id="CHEBI:29105"/>
        <note>catalytic</note>
    </ligand>
</feature>
<feature type="binding site" evidence="1">
    <location>
        <position position="178"/>
    </location>
    <ligand>
        <name>Zn(2+)</name>
        <dbReference type="ChEBI" id="CHEBI:29105"/>
        <note>catalytic</note>
    </ligand>
</feature>
<name>A0AAN5C0V7_ASPOZ</name>
<dbReference type="InterPro" id="IPR042097">
    <property type="entry name" value="Aminopeptidase_N-like_N_sf"/>
</dbReference>
<dbReference type="GO" id="GO:0008237">
    <property type="term" value="F:metallopeptidase activity"/>
    <property type="evidence" value="ECO:0007669"/>
    <property type="project" value="InterPro"/>
</dbReference>
<dbReference type="InterPro" id="IPR014782">
    <property type="entry name" value="Peptidase_M1_dom"/>
</dbReference>
<dbReference type="Gene3D" id="3.30.2010.30">
    <property type="match status" value="1"/>
</dbReference>
<dbReference type="SUPFAM" id="SSF55486">
    <property type="entry name" value="Metalloproteases ('zincins'), catalytic domain"/>
    <property type="match status" value="1"/>
</dbReference>
<gene>
    <name evidence="3" type="ORF">Aory04_001015100</name>
</gene>
<dbReference type="Pfam" id="PF01433">
    <property type="entry name" value="Peptidase_M1"/>
    <property type="match status" value="1"/>
</dbReference>
<keyword evidence="1" id="KW-0479">Metal-binding</keyword>
<organism evidence="3 4">
    <name type="scientific">Aspergillus oryzae</name>
    <name type="common">Yellow koji mold</name>
    <dbReference type="NCBI Taxonomy" id="5062"/>
    <lineage>
        <taxon>Eukaryota</taxon>
        <taxon>Fungi</taxon>
        <taxon>Dikarya</taxon>
        <taxon>Ascomycota</taxon>
        <taxon>Pezizomycotina</taxon>
        <taxon>Eurotiomycetes</taxon>
        <taxon>Eurotiomycetidae</taxon>
        <taxon>Eurotiales</taxon>
        <taxon>Aspergillaceae</taxon>
        <taxon>Aspergillus</taxon>
        <taxon>Aspergillus subgen. Circumdati</taxon>
    </lineage>
</organism>